<evidence type="ECO:0000313" key="9">
    <source>
        <dbReference type="Proteomes" id="UP000306888"/>
    </source>
</evidence>
<dbReference type="Gene3D" id="1.10.150.20">
    <property type="entry name" value="5' to 3' exonuclease, C-terminal subdomain"/>
    <property type="match status" value="1"/>
</dbReference>
<evidence type="ECO:0000256" key="5">
    <source>
        <dbReference type="ARBA" id="ARBA00022932"/>
    </source>
</evidence>
<dbReference type="InterPro" id="IPR043502">
    <property type="entry name" value="DNA/RNA_pol_sf"/>
</dbReference>
<keyword evidence="6" id="KW-0235">DNA replication</keyword>
<dbReference type="CDD" id="cd03586">
    <property type="entry name" value="PolY_Pol_IV_kappa"/>
    <property type="match status" value="1"/>
</dbReference>
<keyword evidence="6" id="KW-0479">Metal-binding</keyword>
<feature type="binding site" evidence="6">
    <location>
        <position position="10"/>
    </location>
    <ligand>
        <name>Mg(2+)</name>
        <dbReference type="ChEBI" id="CHEBI:18420"/>
    </ligand>
</feature>
<evidence type="ECO:0000259" key="7">
    <source>
        <dbReference type="PROSITE" id="PS50173"/>
    </source>
</evidence>
<dbReference type="InterPro" id="IPR022880">
    <property type="entry name" value="DNApol_IV"/>
</dbReference>
<comment type="cofactor">
    <cofactor evidence="6">
        <name>Mg(2+)</name>
        <dbReference type="ChEBI" id="CHEBI:18420"/>
    </cofactor>
    <text evidence="6">Binds 2 magnesium ions per subunit.</text>
</comment>
<comment type="function">
    <text evidence="6">Poorly processive, error-prone DNA polymerase involved in untargeted mutagenesis. Copies undamaged DNA at stalled replication forks, which arise in vivo from mismatched or misaligned primer ends. These misaligned primers can be extended by PolIV. Exhibits no 3'-5' exonuclease (proofreading) activity. May be involved in translesional synthesis, in conjunction with the beta clamp from PolIII.</text>
</comment>
<dbReference type="EC" id="2.7.7.7" evidence="6"/>
<dbReference type="GO" id="GO:0005829">
    <property type="term" value="C:cytosol"/>
    <property type="evidence" value="ECO:0007669"/>
    <property type="project" value="TreeGrafter"/>
</dbReference>
<dbReference type="InterPro" id="IPR017961">
    <property type="entry name" value="DNA_pol_Y-fam_little_finger"/>
</dbReference>
<dbReference type="Gene3D" id="3.30.1490.100">
    <property type="entry name" value="DNA polymerase, Y-family, little finger domain"/>
    <property type="match status" value="1"/>
</dbReference>
<feature type="domain" description="UmuC" evidence="7">
    <location>
        <begin position="6"/>
        <end position="192"/>
    </location>
</feature>
<evidence type="ECO:0000313" key="8">
    <source>
        <dbReference type="EMBL" id="TGY44076.1"/>
    </source>
</evidence>
<evidence type="ECO:0000256" key="6">
    <source>
        <dbReference type="HAMAP-Rule" id="MF_01113"/>
    </source>
</evidence>
<gene>
    <name evidence="6" type="primary">dinB</name>
    <name evidence="8" type="ORF">E5347_04465</name>
</gene>
<dbReference type="InterPro" id="IPR036775">
    <property type="entry name" value="DNA_pol_Y-fam_lit_finger_sf"/>
</dbReference>
<keyword evidence="6" id="KW-0234">DNA repair</keyword>
<evidence type="ECO:0000256" key="3">
    <source>
        <dbReference type="ARBA" id="ARBA00022695"/>
    </source>
</evidence>
<dbReference type="GO" id="GO:0042276">
    <property type="term" value="P:error-prone translesion synthesis"/>
    <property type="evidence" value="ECO:0007669"/>
    <property type="project" value="TreeGrafter"/>
</dbReference>
<dbReference type="GO" id="GO:0006281">
    <property type="term" value="P:DNA repair"/>
    <property type="evidence" value="ECO:0007669"/>
    <property type="project" value="UniProtKB-UniRule"/>
</dbReference>
<evidence type="ECO:0000256" key="4">
    <source>
        <dbReference type="ARBA" id="ARBA00022763"/>
    </source>
</evidence>
<feature type="active site" evidence="6">
    <location>
        <position position="114"/>
    </location>
</feature>
<keyword evidence="5 6" id="KW-0239">DNA-directed DNA polymerase</keyword>
<comment type="subcellular location">
    <subcellularLocation>
        <location evidence="6">Cytoplasm</location>
    </subcellularLocation>
</comment>
<comment type="subunit">
    <text evidence="6">Monomer.</text>
</comment>
<comment type="caution">
    <text evidence="8">The sequence shown here is derived from an EMBL/GenBank/DDBJ whole genome shotgun (WGS) entry which is preliminary data.</text>
</comment>
<dbReference type="GO" id="GO:0003887">
    <property type="term" value="F:DNA-directed DNA polymerase activity"/>
    <property type="evidence" value="ECO:0007669"/>
    <property type="project" value="UniProtKB-UniRule"/>
</dbReference>
<dbReference type="InterPro" id="IPR043128">
    <property type="entry name" value="Rev_trsase/Diguanyl_cyclase"/>
</dbReference>
<keyword evidence="6" id="KW-0238">DNA-binding</keyword>
<dbReference type="GO" id="GO:0003684">
    <property type="term" value="F:damaged DNA binding"/>
    <property type="evidence" value="ECO:0007669"/>
    <property type="project" value="InterPro"/>
</dbReference>
<comment type="catalytic activity">
    <reaction evidence="6">
        <text>DNA(n) + a 2'-deoxyribonucleoside 5'-triphosphate = DNA(n+1) + diphosphate</text>
        <dbReference type="Rhea" id="RHEA:22508"/>
        <dbReference type="Rhea" id="RHEA-COMP:17339"/>
        <dbReference type="Rhea" id="RHEA-COMP:17340"/>
        <dbReference type="ChEBI" id="CHEBI:33019"/>
        <dbReference type="ChEBI" id="CHEBI:61560"/>
        <dbReference type="ChEBI" id="CHEBI:173112"/>
        <dbReference type="EC" id="2.7.7.7"/>
    </reaction>
</comment>
<keyword evidence="9" id="KW-1185">Reference proteome</keyword>
<feature type="binding site" evidence="6">
    <location>
        <position position="113"/>
    </location>
    <ligand>
        <name>Mg(2+)</name>
        <dbReference type="ChEBI" id="CHEBI:18420"/>
    </ligand>
</feature>
<dbReference type="Proteomes" id="UP000306888">
    <property type="component" value="Unassembled WGS sequence"/>
</dbReference>
<dbReference type="OrthoDB" id="9808813at2"/>
<dbReference type="GO" id="GO:0006261">
    <property type="term" value="P:DNA-templated DNA replication"/>
    <property type="evidence" value="ECO:0007669"/>
    <property type="project" value="UniProtKB-UniRule"/>
</dbReference>
<dbReference type="PANTHER" id="PTHR11076">
    <property type="entry name" value="DNA REPAIR POLYMERASE UMUC / TRANSFERASE FAMILY MEMBER"/>
    <property type="match status" value="1"/>
</dbReference>
<dbReference type="InterPro" id="IPR050116">
    <property type="entry name" value="DNA_polymerase-Y"/>
</dbReference>
<dbReference type="InterPro" id="IPR001126">
    <property type="entry name" value="UmuC"/>
</dbReference>
<evidence type="ECO:0000256" key="2">
    <source>
        <dbReference type="ARBA" id="ARBA00022457"/>
    </source>
</evidence>
<dbReference type="GO" id="GO:0000287">
    <property type="term" value="F:magnesium ion binding"/>
    <property type="evidence" value="ECO:0007669"/>
    <property type="project" value="UniProtKB-UniRule"/>
</dbReference>
<name>A0A4S2DNW7_9CLOT</name>
<keyword evidence="2 6" id="KW-0515">Mutator protein</keyword>
<evidence type="ECO:0000256" key="1">
    <source>
        <dbReference type="ARBA" id="ARBA00010945"/>
    </source>
</evidence>
<dbReference type="SUPFAM" id="SSF100879">
    <property type="entry name" value="Lesion bypass DNA polymerase (Y-family), little finger domain"/>
    <property type="match status" value="1"/>
</dbReference>
<dbReference type="EMBL" id="SRYR01000001">
    <property type="protein sequence ID" value="TGY44076.1"/>
    <property type="molecule type" value="Genomic_DNA"/>
</dbReference>
<protein>
    <recommendedName>
        <fullName evidence="6">DNA polymerase IV</fullName>
        <shortName evidence="6">Pol IV</shortName>
        <ecNumber evidence="6">2.7.7.7</ecNumber>
    </recommendedName>
</protein>
<dbReference type="GO" id="GO:0009432">
    <property type="term" value="P:SOS response"/>
    <property type="evidence" value="ECO:0007669"/>
    <property type="project" value="TreeGrafter"/>
</dbReference>
<dbReference type="PROSITE" id="PS50173">
    <property type="entry name" value="UMUC"/>
    <property type="match status" value="1"/>
</dbReference>
<dbReference type="HAMAP" id="MF_01113">
    <property type="entry name" value="DNApol_IV"/>
    <property type="match status" value="1"/>
</dbReference>
<dbReference type="Gene3D" id="3.30.70.270">
    <property type="match status" value="1"/>
</dbReference>
<organism evidence="8 9">
    <name type="scientific">Clostridium sartagoforme</name>
    <dbReference type="NCBI Taxonomy" id="84031"/>
    <lineage>
        <taxon>Bacteria</taxon>
        <taxon>Bacillati</taxon>
        <taxon>Bacillota</taxon>
        <taxon>Clostridia</taxon>
        <taxon>Eubacteriales</taxon>
        <taxon>Clostridiaceae</taxon>
        <taxon>Clostridium</taxon>
    </lineage>
</organism>
<sequence>MSDRIIFHIDVNSAYLSWTAIRMLQLGEIEEDIREIPSIVGGSTDDRHGIVLAKSIPAKKFNIKTGEPIVDALKKCPSLRIFRPNYRLYMDCSNAMYNLLYEYSPKIQRYSVDEVFMDMSHFKENYMEKAEEIKLRIKKELGFNVNIGISTNKLLAKMASDFEPKNSIQTLFKEEIEDKMWPLPVEDLFMVGRATKRKLDKLNINTIGELANFDLKLLCSVFKSHGTTIYNYANGNEDSQVRKYNYIEVKGIGNSTTIAWDVTTREEALKIILSLTESVANRLRNNNSLCKLVAISIKGFNFERYTHQISLENYTDLTEEIFKELTIAFDEVWGGDPIRQLGVRVSKLCSNEFFQCSLFDNKRVEKQRALDKAIDSIRDRYGNNSIIRSTFLHSGIKAINGGNGEDDYPMMGSLL</sequence>
<keyword evidence="6" id="KW-0963">Cytoplasm</keyword>
<dbReference type="SUPFAM" id="SSF56672">
    <property type="entry name" value="DNA/RNA polymerases"/>
    <property type="match status" value="1"/>
</dbReference>
<dbReference type="PANTHER" id="PTHR11076:SF35">
    <property type="entry name" value="DNA REPAIR PROTEIN HOMOLOG YOBH"/>
    <property type="match status" value="1"/>
</dbReference>
<dbReference type="RefSeq" id="WP_136005037.1">
    <property type="nucleotide sequence ID" value="NZ_SRYR01000001.1"/>
</dbReference>
<keyword evidence="4 6" id="KW-0227">DNA damage</keyword>
<dbReference type="Gene3D" id="3.40.1170.60">
    <property type="match status" value="1"/>
</dbReference>
<dbReference type="Pfam" id="PF11799">
    <property type="entry name" value="IMS_C"/>
    <property type="match status" value="1"/>
</dbReference>
<keyword evidence="6" id="KW-0460">Magnesium</keyword>
<dbReference type="Pfam" id="PF00817">
    <property type="entry name" value="IMS"/>
    <property type="match status" value="1"/>
</dbReference>
<keyword evidence="3 6" id="KW-0548">Nucleotidyltransferase</keyword>
<keyword evidence="6" id="KW-0808">Transferase</keyword>
<comment type="similarity">
    <text evidence="1 6">Belongs to the DNA polymerase type-Y family.</text>
</comment>
<feature type="site" description="Substrate discrimination" evidence="6">
    <location>
        <position position="15"/>
    </location>
</feature>
<accession>A0A4S2DNW7</accession>
<proteinExistence type="inferred from homology"/>
<dbReference type="AlphaFoldDB" id="A0A4S2DNW7"/>
<reference evidence="8 9" key="1">
    <citation type="submission" date="2019-04" db="EMBL/GenBank/DDBJ databases">
        <title>Microbes associate with the intestines of laboratory mice.</title>
        <authorList>
            <person name="Navarre W."/>
            <person name="Wong E."/>
            <person name="Huang K."/>
            <person name="Tropini C."/>
            <person name="Ng K."/>
            <person name="Yu B."/>
        </authorList>
    </citation>
    <scope>NUCLEOTIDE SEQUENCE [LARGE SCALE GENOMIC DNA]</scope>
    <source>
        <strain evidence="8 9">NM50_B9-20</strain>
    </source>
</reference>